<name>A0A1X0QTU2_RHIZD</name>
<proteinExistence type="predicted"/>
<protein>
    <recommendedName>
        <fullName evidence="4">CCDC174 alpha/beta GRSR domain-containing protein</fullName>
    </recommendedName>
</protein>
<reference evidence="5" key="1">
    <citation type="journal article" date="2016" name="Proc. Natl. Acad. Sci. U.S.A.">
        <title>Lipid metabolic changes in an early divergent fungus govern the establishment of a mutualistic symbiosis with endobacteria.</title>
        <authorList>
            <person name="Lastovetsky O.A."/>
            <person name="Gaspar M.L."/>
            <person name="Mondo S.J."/>
            <person name="LaButti K.M."/>
            <person name="Sandor L."/>
            <person name="Grigoriev I.V."/>
            <person name="Henry S.A."/>
            <person name="Pawlowska T.E."/>
        </authorList>
    </citation>
    <scope>NUCLEOTIDE SEQUENCE [LARGE SCALE GENOMIC DNA]</scope>
    <source>
        <strain evidence="5">ATCC 52814</strain>
    </source>
</reference>
<feature type="coiled-coil region" evidence="2">
    <location>
        <begin position="124"/>
        <end position="151"/>
    </location>
</feature>
<feature type="region of interest" description="Disordered" evidence="3">
    <location>
        <begin position="165"/>
        <end position="187"/>
    </location>
</feature>
<dbReference type="GO" id="GO:0005634">
    <property type="term" value="C:nucleus"/>
    <property type="evidence" value="ECO:0007669"/>
    <property type="project" value="TreeGrafter"/>
</dbReference>
<feature type="region of interest" description="Disordered" evidence="3">
    <location>
        <begin position="242"/>
        <end position="315"/>
    </location>
</feature>
<dbReference type="InterPro" id="IPR025066">
    <property type="entry name" value="CCDC174-like"/>
</dbReference>
<evidence type="ECO:0000259" key="4">
    <source>
        <dbReference type="Pfam" id="PF25449"/>
    </source>
</evidence>
<feature type="region of interest" description="Disordered" evidence="3">
    <location>
        <begin position="27"/>
        <end position="60"/>
    </location>
</feature>
<dbReference type="VEuPathDB" id="FungiDB:BCV72DRAFT_36962"/>
<sequence>MSNKKEISNVSATTAIDLKAELAQQTERFEKTRASEGKLSAAKRPEQKKTVWTKQNKGVDARNAKDKYIEEVESNVLARSREQLEKKAKIYEAMRSGHIQQEYSEYDDDEKAPLIDFDKKYLQERQLEEIREETERKLKKRRQEKEAEDVDDPWVEYEDEFGRTRTVRQSQLPKLLPEEKPKSKEDDYIPRYDYEIGDELADISHINHYDADAEIRTKGVGFYRFSKDEEEREEQMAKLNKLRQETENARKSAISAAAKRQQMMARNAEKIRARKAALQARKQHPLKQEPNNVSMPDINEESVASFLQSMRKQVE</sequence>
<evidence type="ECO:0000256" key="2">
    <source>
        <dbReference type="SAM" id="Coils"/>
    </source>
</evidence>
<dbReference type="PANTHER" id="PTHR15885">
    <property type="entry name" value="COILED-COIL DOMAIN-CONTAINING PROTEIN 174"/>
    <property type="match status" value="1"/>
</dbReference>
<dbReference type="Proteomes" id="UP000242414">
    <property type="component" value="Unassembled WGS sequence"/>
</dbReference>
<evidence type="ECO:0000256" key="3">
    <source>
        <dbReference type="SAM" id="MobiDB-lite"/>
    </source>
</evidence>
<gene>
    <name evidence="5" type="ORF">BCV72DRAFT_36962</name>
</gene>
<dbReference type="Pfam" id="PF13300">
    <property type="entry name" value="DUF4078"/>
    <property type="match status" value="1"/>
</dbReference>
<feature type="compositionally biased region" description="Low complexity" evidence="3">
    <location>
        <begin position="251"/>
        <end position="262"/>
    </location>
</feature>
<feature type="domain" description="CCDC174 alpha/beta GRSR" evidence="4">
    <location>
        <begin position="154"/>
        <end position="180"/>
    </location>
</feature>
<evidence type="ECO:0000256" key="1">
    <source>
        <dbReference type="ARBA" id="ARBA00023054"/>
    </source>
</evidence>
<evidence type="ECO:0000313" key="5">
    <source>
        <dbReference type="EMBL" id="ORE03148.1"/>
    </source>
</evidence>
<dbReference type="EMBL" id="KV922016">
    <property type="protein sequence ID" value="ORE03148.1"/>
    <property type="molecule type" value="Genomic_DNA"/>
</dbReference>
<organism evidence="5">
    <name type="scientific">Rhizopus microsporus var. microsporus</name>
    <dbReference type="NCBI Taxonomy" id="86635"/>
    <lineage>
        <taxon>Eukaryota</taxon>
        <taxon>Fungi</taxon>
        <taxon>Fungi incertae sedis</taxon>
        <taxon>Mucoromycota</taxon>
        <taxon>Mucoromycotina</taxon>
        <taxon>Mucoromycetes</taxon>
        <taxon>Mucorales</taxon>
        <taxon>Mucorineae</taxon>
        <taxon>Rhizopodaceae</taxon>
        <taxon>Rhizopus</taxon>
    </lineage>
</organism>
<dbReference type="AlphaFoldDB" id="A0A1X0QTU2"/>
<dbReference type="PANTHER" id="PTHR15885:SF1">
    <property type="entry name" value="COILED-COIL DOMAIN-CONTAINING PROTEIN 174"/>
    <property type="match status" value="1"/>
</dbReference>
<keyword evidence="1 2" id="KW-0175">Coiled coil</keyword>
<dbReference type="OrthoDB" id="333551at2759"/>
<feature type="compositionally biased region" description="Basic and acidic residues" evidence="3">
    <location>
        <begin position="27"/>
        <end position="36"/>
    </location>
</feature>
<feature type="compositionally biased region" description="Polar residues" evidence="3">
    <location>
        <begin position="305"/>
        <end position="315"/>
    </location>
</feature>
<feature type="compositionally biased region" description="Basic and acidic residues" evidence="3">
    <location>
        <begin position="176"/>
        <end position="187"/>
    </location>
</feature>
<dbReference type="Pfam" id="PF25449">
    <property type="entry name" value="CCDC174_GRSR"/>
    <property type="match status" value="1"/>
</dbReference>
<dbReference type="InterPro" id="IPR057464">
    <property type="entry name" value="CCDC174_GRSR"/>
</dbReference>
<accession>A0A1X0QTU2</accession>